<gene>
    <name evidence="11" type="ORF">CBR_g37158</name>
</gene>
<reference evidence="11 12" key="1">
    <citation type="journal article" date="2018" name="Cell">
        <title>The Chara Genome: Secondary Complexity and Implications for Plant Terrestrialization.</title>
        <authorList>
            <person name="Nishiyama T."/>
            <person name="Sakayama H."/>
            <person name="Vries J.D."/>
            <person name="Buschmann H."/>
            <person name="Saint-Marcoux D."/>
            <person name="Ullrich K.K."/>
            <person name="Haas F.B."/>
            <person name="Vanderstraeten L."/>
            <person name="Becker D."/>
            <person name="Lang D."/>
            <person name="Vosolsobe S."/>
            <person name="Rombauts S."/>
            <person name="Wilhelmsson P.K.I."/>
            <person name="Janitza P."/>
            <person name="Kern R."/>
            <person name="Heyl A."/>
            <person name="Rumpler F."/>
            <person name="Villalobos L.I.A.C."/>
            <person name="Clay J.M."/>
            <person name="Skokan R."/>
            <person name="Toyoda A."/>
            <person name="Suzuki Y."/>
            <person name="Kagoshima H."/>
            <person name="Schijlen E."/>
            <person name="Tajeshwar N."/>
            <person name="Catarino B."/>
            <person name="Hetherington A.J."/>
            <person name="Saltykova A."/>
            <person name="Bonnot C."/>
            <person name="Breuninger H."/>
            <person name="Symeonidi A."/>
            <person name="Radhakrishnan G.V."/>
            <person name="Van Nieuwerburgh F."/>
            <person name="Deforce D."/>
            <person name="Chang C."/>
            <person name="Karol K.G."/>
            <person name="Hedrich R."/>
            <person name="Ulvskov P."/>
            <person name="Glockner G."/>
            <person name="Delwiche C.F."/>
            <person name="Petrasek J."/>
            <person name="Van de Peer Y."/>
            <person name="Friml J."/>
            <person name="Beilby M."/>
            <person name="Dolan L."/>
            <person name="Kohara Y."/>
            <person name="Sugano S."/>
            <person name="Fujiyama A."/>
            <person name="Delaux P.-M."/>
            <person name="Quint M."/>
            <person name="TheiBen G."/>
            <person name="Hagemann M."/>
            <person name="Harholt J."/>
            <person name="Dunand C."/>
            <person name="Zachgo S."/>
            <person name="Langdale J."/>
            <person name="Maumus F."/>
            <person name="Straeten D.V.D."/>
            <person name="Gould S.B."/>
            <person name="Rensing S.A."/>
        </authorList>
    </citation>
    <scope>NUCLEOTIDE SEQUENCE [LARGE SCALE GENOMIC DNA]</scope>
    <source>
        <strain evidence="11 12">S276</strain>
    </source>
</reference>
<dbReference type="AlphaFoldDB" id="A0A388LM84"/>
<keyword evidence="9" id="KW-0175">Coiled coil</keyword>
<evidence type="ECO:0000256" key="2">
    <source>
        <dbReference type="ARBA" id="ARBA00022670"/>
    </source>
</evidence>
<feature type="coiled-coil region" evidence="9">
    <location>
        <begin position="178"/>
        <end position="208"/>
    </location>
</feature>
<dbReference type="OrthoDB" id="527990at2759"/>
<evidence type="ECO:0000256" key="3">
    <source>
        <dbReference type="ARBA" id="ARBA00022723"/>
    </source>
</evidence>
<comment type="caution">
    <text evidence="11">The sequence shown here is derived from an EMBL/GenBank/DDBJ whole genome shotgun (WGS) entry which is preliminary data.</text>
</comment>
<dbReference type="PANTHER" id="PTHR10942:SF0">
    <property type="entry name" value="LEISHMANOLYSIN-LIKE PEPTIDASE"/>
    <property type="match status" value="1"/>
</dbReference>
<comment type="similarity">
    <text evidence="1">Belongs to the peptidase M8 family.</text>
</comment>
<keyword evidence="4" id="KW-0378">Hydrolase</keyword>
<evidence type="ECO:0000256" key="6">
    <source>
        <dbReference type="ARBA" id="ARBA00023049"/>
    </source>
</evidence>
<keyword evidence="3 8" id="KW-0479">Metal-binding</keyword>
<evidence type="ECO:0000313" key="11">
    <source>
        <dbReference type="EMBL" id="GBG83446.1"/>
    </source>
</evidence>
<dbReference type="GO" id="GO:0046872">
    <property type="term" value="F:metal ion binding"/>
    <property type="evidence" value="ECO:0007669"/>
    <property type="project" value="UniProtKB-KW"/>
</dbReference>
<dbReference type="Gene3D" id="3.10.170.20">
    <property type="match status" value="1"/>
</dbReference>
<keyword evidence="5 8" id="KW-0862">Zinc</keyword>
<evidence type="ECO:0000256" key="5">
    <source>
        <dbReference type="ARBA" id="ARBA00022833"/>
    </source>
</evidence>
<dbReference type="EMBL" id="BFEA01000439">
    <property type="protein sequence ID" value="GBG83446.1"/>
    <property type="molecule type" value="Genomic_DNA"/>
</dbReference>
<evidence type="ECO:0000256" key="10">
    <source>
        <dbReference type="SAM" id="MobiDB-lite"/>
    </source>
</evidence>
<keyword evidence="2" id="KW-0645">Protease</keyword>
<dbReference type="GO" id="GO:0007155">
    <property type="term" value="P:cell adhesion"/>
    <property type="evidence" value="ECO:0007669"/>
    <property type="project" value="InterPro"/>
</dbReference>
<dbReference type="SUPFAM" id="SSF55486">
    <property type="entry name" value="Metalloproteases ('zincins'), catalytic domain"/>
    <property type="match status" value="1"/>
</dbReference>
<feature type="compositionally biased region" description="Basic residues" evidence="10">
    <location>
        <begin position="247"/>
        <end position="257"/>
    </location>
</feature>
<dbReference type="GO" id="GO:0005737">
    <property type="term" value="C:cytoplasm"/>
    <property type="evidence" value="ECO:0007669"/>
    <property type="project" value="TreeGrafter"/>
</dbReference>
<protein>
    <submittedName>
        <fullName evidence="11">Uncharacterized protein</fullName>
    </submittedName>
</protein>
<keyword evidence="12" id="KW-1185">Reference proteome</keyword>
<dbReference type="Proteomes" id="UP000265515">
    <property type="component" value="Unassembled WGS sequence"/>
</dbReference>
<evidence type="ECO:0000313" key="12">
    <source>
        <dbReference type="Proteomes" id="UP000265515"/>
    </source>
</evidence>
<organism evidence="11 12">
    <name type="scientific">Chara braunii</name>
    <name type="common">Braun's stonewort</name>
    <dbReference type="NCBI Taxonomy" id="69332"/>
    <lineage>
        <taxon>Eukaryota</taxon>
        <taxon>Viridiplantae</taxon>
        <taxon>Streptophyta</taxon>
        <taxon>Charophyceae</taxon>
        <taxon>Charales</taxon>
        <taxon>Characeae</taxon>
        <taxon>Chara</taxon>
    </lineage>
</organism>
<keyword evidence="6 8" id="KW-0482">Metalloprotease</keyword>
<accession>A0A388LM84</accession>
<comment type="cofactor">
    <cofactor evidence="8">
        <name>Zn(2+)</name>
        <dbReference type="ChEBI" id="CHEBI:29105"/>
    </cofactor>
    <text evidence="8">Binds 1 zinc ion per subunit.</text>
</comment>
<evidence type="ECO:0000256" key="4">
    <source>
        <dbReference type="ARBA" id="ARBA00022801"/>
    </source>
</evidence>
<feature type="binding site" evidence="8">
    <location>
        <position position="84"/>
    </location>
    <ligand>
        <name>Zn(2+)</name>
        <dbReference type="ChEBI" id="CHEBI:29105"/>
        <note>catalytic</note>
    </ligand>
</feature>
<evidence type="ECO:0000256" key="9">
    <source>
        <dbReference type="SAM" id="Coils"/>
    </source>
</evidence>
<feature type="region of interest" description="Disordered" evidence="10">
    <location>
        <begin position="245"/>
        <end position="266"/>
    </location>
</feature>
<evidence type="ECO:0000256" key="7">
    <source>
        <dbReference type="PIRSR" id="PIRSR601577-1"/>
    </source>
</evidence>
<feature type="region of interest" description="Disordered" evidence="10">
    <location>
        <begin position="302"/>
        <end position="327"/>
    </location>
</feature>
<evidence type="ECO:0000256" key="1">
    <source>
        <dbReference type="ARBA" id="ARBA00005860"/>
    </source>
</evidence>
<dbReference type="InterPro" id="IPR001577">
    <property type="entry name" value="Peptidase_M8"/>
</dbReference>
<evidence type="ECO:0000256" key="8">
    <source>
        <dbReference type="PIRSR" id="PIRSR601577-2"/>
    </source>
</evidence>
<dbReference type="PANTHER" id="PTHR10942">
    <property type="entry name" value="LEISHMANOLYSIN-LIKE PEPTIDASE"/>
    <property type="match status" value="1"/>
</dbReference>
<dbReference type="GO" id="GO:0004222">
    <property type="term" value="F:metalloendopeptidase activity"/>
    <property type="evidence" value="ECO:0007669"/>
    <property type="project" value="InterPro"/>
</dbReference>
<dbReference type="GO" id="GO:0006508">
    <property type="term" value="P:proteolysis"/>
    <property type="evidence" value="ECO:0007669"/>
    <property type="project" value="UniProtKB-KW"/>
</dbReference>
<dbReference type="GO" id="GO:0016020">
    <property type="term" value="C:membrane"/>
    <property type="evidence" value="ECO:0007669"/>
    <property type="project" value="InterPro"/>
</dbReference>
<feature type="active site" evidence="7">
    <location>
        <position position="81"/>
    </location>
</feature>
<name>A0A388LM84_CHABU</name>
<sequence>MHAGMLNSISMSFINSLCHIIQNAVTRKPTPWCAGNVVAYAAFCDKEKEAGRPVSGGVNFCEQYLNPTANFQEQVATAIHEITHALVFDPVLFQDFRYDDGEIPFPNPEPKASLRCVGVLVVWESATLASSRLGSFGVCDVNVVCRISEGRTGDKSEEMKAWVSSTLGDSLKLITKKLEEVDAKAEVTAAEKEELARLQMEKVALEKVVLNRGKETSSEKRKRAMAAPVALAVAAAAVTPKTIVAKTRSRGSSKSRTRRVEISSDDECEVDGVRENLALKMEKSSDLSEVKKLLSELVQGLADQKGKQRAMTPETGREPEPEPEDPEDIDLAQKFQSEEAEADEDGLAAYMKMRQDFYMSLHFSRVQELCKQKGVHYVRKDTGSWEVACVDLQEYVDQLKNVASKITVEPSRNQDNADLSDAAD</sequence>
<dbReference type="Gramene" id="GBG83446">
    <property type="protein sequence ID" value="GBG83446"/>
    <property type="gene ID" value="CBR_g37158"/>
</dbReference>
<feature type="binding site" evidence="8">
    <location>
        <position position="80"/>
    </location>
    <ligand>
        <name>Zn(2+)</name>
        <dbReference type="ChEBI" id="CHEBI:29105"/>
        <note>catalytic</note>
    </ligand>
</feature>
<dbReference type="Pfam" id="PF01457">
    <property type="entry name" value="Peptidase_M8"/>
    <property type="match status" value="1"/>
</dbReference>
<proteinExistence type="inferred from homology"/>
<dbReference type="STRING" id="69332.A0A388LM84"/>